<evidence type="ECO:0000313" key="11">
    <source>
        <dbReference type="EMBL" id="MBJ6801186.1"/>
    </source>
</evidence>
<comment type="caution">
    <text evidence="11">The sequence shown here is derived from an EMBL/GenBank/DDBJ whole genome shotgun (WGS) entry which is preliminary data.</text>
</comment>
<dbReference type="InterPro" id="IPR019734">
    <property type="entry name" value="TPR_rpt"/>
</dbReference>
<dbReference type="SUPFAM" id="SSF48452">
    <property type="entry name" value="TPR-like"/>
    <property type="match status" value="1"/>
</dbReference>
<feature type="region of interest" description="Disordered" evidence="9">
    <location>
        <begin position="209"/>
        <end position="229"/>
    </location>
</feature>
<organism evidence="11 12">
    <name type="scientific">Geomonas propionica</name>
    <dbReference type="NCBI Taxonomy" id="2798582"/>
    <lineage>
        <taxon>Bacteria</taxon>
        <taxon>Pseudomonadati</taxon>
        <taxon>Thermodesulfobacteriota</taxon>
        <taxon>Desulfuromonadia</taxon>
        <taxon>Geobacterales</taxon>
        <taxon>Geobacteraceae</taxon>
        <taxon>Geomonas</taxon>
    </lineage>
</organism>
<evidence type="ECO:0000313" key="12">
    <source>
        <dbReference type="Proteomes" id="UP000641025"/>
    </source>
</evidence>
<dbReference type="Pfam" id="PF13432">
    <property type="entry name" value="TPR_16"/>
    <property type="match status" value="1"/>
</dbReference>
<dbReference type="PROSITE" id="PS50005">
    <property type="entry name" value="TPR"/>
    <property type="match status" value="2"/>
</dbReference>
<dbReference type="PANTHER" id="PTHR44835:SF1">
    <property type="entry name" value="PROTEIN O-GLCNAC TRANSFERASE"/>
    <property type="match status" value="1"/>
</dbReference>
<proteinExistence type="inferred from homology"/>
<evidence type="ECO:0000256" key="3">
    <source>
        <dbReference type="ARBA" id="ARBA00011970"/>
    </source>
</evidence>
<dbReference type="EC" id="2.4.1.255" evidence="3"/>
<dbReference type="Pfam" id="PF07719">
    <property type="entry name" value="TPR_2"/>
    <property type="match status" value="1"/>
</dbReference>
<gene>
    <name evidence="11" type="ORF">JFN90_13715</name>
</gene>
<comment type="similarity">
    <text evidence="2">Belongs to the glycosyltransferase 41 family. O-GlcNAc transferase subfamily.</text>
</comment>
<evidence type="ECO:0000256" key="2">
    <source>
        <dbReference type="ARBA" id="ARBA00005386"/>
    </source>
</evidence>
<dbReference type="SMART" id="SM00028">
    <property type="entry name" value="TPR"/>
    <property type="match status" value="4"/>
</dbReference>
<evidence type="ECO:0000256" key="8">
    <source>
        <dbReference type="PROSITE-ProRule" id="PRU00339"/>
    </source>
</evidence>
<dbReference type="InterPro" id="IPR051939">
    <property type="entry name" value="Glycosyltr_41/O-GlcNAc_trsf"/>
</dbReference>
<dbReference type="Proteomes" id="UP000641025">
    <property type="component" value="Unassembled WGS sequence"/>
</dbReference>
<dbReference type="PANTHER" id="PTHR44835">
    <property type="entry name" value="UDP-N-ACETYLGLUCOSAMINE--PEPTIDE N-ACETYLGLUCOSAMINYLTRANSFERASE SPINDLY-RELATED"/>
    <property type="match status" value="1"/>
</dbReference>
<keyword evidence="6" id="KW-0677">Repeat</keyword>
<sequence length="591" mass="65468">MNAEHPAQGQAQLKYLELLLRKGMQEEARARLEELVRQEPPVAAACYLLAVLKGEDGEAREAADLLLKTLALEPENPKALNALGAALRQMGQLERAAAAFAEALRIEPGFGEARINLALLLKEALRFTEAEELLRIGVALEPGSVRLNYNLANVLHAQGRSLEAVAAYRETLRLDPDHLDARQNLLFALHYSPQFGRREIYAEHLKAARSRPFRPSRQDPPARPHPGGRIRVGYLSPDFKSHAVASFIEPVLREHDRDRFEIFCYANVAAPDATTARLKGLCDHWRDIHGMADHNAAALIAGDGIDILFDLAGHTSGSRLPVFCHRPTPIQITWIGYPDSTGLKEMDYRITDALADPPGTDDRLHSEWLLRLPRTFCCYLPPAEAPELAPPPCGVNGYITFGSFNNLSKITPEVIALWSRVLRAVPDSRLLLKAKPLVDHGVRGRILATFMEHGVAAERIALDQGQPGTREHLEQYQRVDIGLDTFPYNGTTTTCEALWMGVPVISLSGDRHCSRTGASLLTNCGLADLVTTSEAGYLDMARQVAKDRETLRDFRAGARDRMRRSPLLDATGVTRELETVLAELWATSRKQ</sequence>
<evidence type="ECO:0000256" key="6">
    <source>
        <dbReference type="ARBA" id="ARBA00022737"/>
    </source>
</evidence>
<evidence type="ECO:0000256" key="5">
    <source>
        <dbReference type="ARBA" id="ARBA00022679"/>
    </source>
</evidence>
<protein>
    <recommendedName>
        <fullName evidence="3">protein O-GlcNAc transferase</fullName>
        <ecNumber evidence="3">2.4.1.255</ecNumber>
    </recommendedName>
</protein>
<evidence type="ECO:0000256" key="7">
    <source>
        <dbReference type="ARBA" id="ARBA00022803"/>
    </source>
</evidence>
<keyword evidence="7 8" id="KW-0802">TPR repeat</keyword>
<evidence type="ECO:0000256" key="9">
    <source>
        <dbReference type="SAM" id="MobiDB-lite"/>
    </source>
</evidence>
<feature type="repeat" description="TPR" evidence="8">
    <location>
        <begin position="77"/>
        <end position="110"/>
    </location>
</feature>
<reference evidence="11 12" key="1">
    <citation type="submission" date="2020-12" db="EMBL/GenBank/DDBJ databases">
        <title>Geomonas sp. Red259, isolated from paddy soil.</title>
        <authorList>
            <person name="Xu Z."/>
            <person name="Zhang Z."/>
            <person name="Masuda Y."/>
            <person name="Itoh H."/>
            <person name="Senoo K."/>
        </authorList>
    </citation>
    <scope>NUCLEOTIDE SEQUENCE [LARGE SCALE GENOMIC DNA]</scope>
    <source>
        <strain evidence="11 12">Red259</strain>
    </source>
</reference>
<dbReference type="InterPro" id="IPR029489">
    <property type="entry name" value="OGT/SEC/SPY_C"/>
</dbReference>
<feature type="domain" description="SCAN box" evidence="10">
    <location>
        <begin position="257"/>
        <end position="285"/>
    </location>
</feature>
<dbReference type="EMBL" id="JAEMHK010000010">
    <property type="protein sequence ID" value="MBJ6801186.1"/>
    <property type="molecule type" value="Genomic_DNA"/>
</dbReference>
<accession>A0ABS0YTD5</accession>
<evidence type="ECO:0000259" key="10">
    <source>
        <dbReference type="PROSITE" id="PS50804"/>
    </source>
</evidence>
<dbReference type="Gene3D" id="1.25.40.10">
    <property type="entry name" value="Tetratricopeptide repeat domain"/>
    <property type="match status" value="2"/>
</dbReference>
<comment type="pathway">
    <text evidence="1">Protein modification; protein glycosylation.</text>
</comment>
<dbReference type="PROSITE" id="PS50804">
    <property type="entry name" value="SCAN_BOX"/>
    <property type="match status" value="1"/>
</dbReference>
<dbReference type="RefSeq" id="WP_199395687.1">
    <property type="nucleotide sequence ID" value="NZ_JAEMHK010000010.1"/>
</dbReference>
<dbReference type="Pfam" id="PF13844">
    <property type="entry name" value="Glyco_transf_41"/>
    <property type="match status" value="2"/>
</dbReference>
<feature type="repeat" description="TPR" evidence="8">
    <location>
        <begin position="145"/>
        <end position="178"/>
    </location>
</feature>
<dbReference type="InterPro" id="IPR003309">
    <property type="entry name" value="SCAN_dom"/>
</dbReference>
<dbReference type="InterPro" id="IPR011990">
    <property type="entry name" value="TPR-like_helical_dom_sf"/>
</dbReference>
<keyword evidence="5" id="KW-0808">Transferase</keyword>
<dbReference type="InterPro" id="IPR013105">
    <property type="entry name" value="TPR_2"/>
</dbReference>
<keyword evidence="12" id="KW-1185">Reference proteome</keyword>
<evidence type="ECO:0000256" key="4">
    <source>
        <dbReference type="ARBA" id="ARBA00022676"/>
    </source>
</evidence>
<dbReference type="PROSITE" id="PS50293">
    <property type="entry name" value="TPR_REGION"/>
    <property type="match status" value="1"/>
</dbReference>
<keyword evidence="4" id="KW-0328">Glycosyltransferase</keyword>
<name>A0ABS0YTD5_9BACT</name>
<evidence type="ECO:0000256" key="1">
    <source>
        <dbReference type="ARBA" id="ARBA00004922"/>
    </source>
</evidence>
<dbReference type="Gene3D" id="3.40.50.2000">
    <property type="entry name" value="Glycogen Phosphorylase B"/>
    <property type="match status" value="1"/>
</dbReference>
<dbReference type="Gene3D" id="3.40.50.11380">
    <property type="match status" value="1"/>
</dbReference>